<reference evidence="4 5" key="1">
    <citation type="submission" date="2020-07" db="EMBL/GenBank/DDBJ databases">
        <title>Genomic Encyclopedia of Type Strains, Phase IV (KMG-V): Genome sequencing to study the core and pangenomes of soil and plant-associated prokaryotes.</title>
        <authorList>
            <person name="Whitman W."/>
        </authorList>
    </citation>
    <scope>NUCLEOTIDE SEQUENCE [LARGE SCALE GENOMIC DNA]</scope>
    <source>
        <strain evidence="4 5">SAS40</strain>
    </source>
</reference>
<dbReference type="PANTHER" id="PTHR43344">
    <property type="entry name" value="PHOSPHOSERINE PHOSPHATASE"/>
    <property type="match status" value="1"/>
</dbReference>
<name>A0A7Y9IS06_9BURK</name>
<evidence type="ECO:0000256" key="2">
    <source>
        <dbReference type="ARBA" id="ARBA00022801"/>
    </source>
</evidence>
<proteinExistence type="predicted"/>
<protein>
    <submittedName>
        <fullName evidence="4">Phosphoserine phosphatase</fullName>
    </submittedName>
</protein>
<evidence type="ECO:0000313" key="5">
    <source>
        <dbReference type="Proteomes" id="UP000542125"/>
    </source>
</evidence>
<keyword evidence="1" id="KW-0479">Metal-binding</keyword>
<comment type="caution">
    <text evidence="4">The sequence shown here is derived from an EMBL/GenBank/DDBJ whole genome shotgun (WGS) entry which is preliminary data.</text>
</comment>
<dbReference type="PANTHER" id="PTHR43344:SF13">
    <property type="entry name" value="PHOSPHATASE RV3661-RELATED"/>
    <property type="match status" value="1"/>
</dbReference>
<dbReference type="Proteomes" id="UP000542125">
    <property type="component" value="Unassembled WGS sequence"/>
</dbReference>
<dbReference type="GO" id="GO:0016787">
    <property type="term" value="F:hydrolase activity"/>
    <property type="evidence" value="ECO:0007669"/>
    <property type="project" value="UniProtKB-KW"/>
</dbReference>
<dbReference type="AlphaFoldDB" id="A0A7Y9IS06"/>
<dbReference type="GO" id="GO:0046872">
    <property type="term" value="F:metal ion binding"/>
    <property type="evidence" value="ECO:0007669"/>
    <property type="project" value="UniProtKB-KW"/>
</dbReference>
<gene>
    <name evidence="4" type="ORF">FHW18_001189</name>
</gene>
<evidence type="ECO:0000256" key="3">
    <source>
        <dbReference type="ARBA" id="ARBA00022842"/>
    </source>
</evidence>
<dbReference type="Gene3D" id="3.40.50.1000">
    <property type="entry name" value="HAD superfamily/HAD-like"/>
    <property type="match status" value="2"/>
</dbReference>
<evidence type="ECO:0000313" key="4">
    <source>
        <dbReference type="EMBL" id="NYE81918.1"/>
    </source>
</evidence>
<dbReference type="EMBL" id="JACBYR010000001">
    <property type="protein sequence ID" value="NYE81918.1"/>
    <property type="molecule type" value="Genomic_DNA"/>
</dbReference>
<dbReference type="InterPro" id="IPR036412">
    <property type="entry name" value="HAD-like_sf"/>
</dbReference>
<evidence type="ECO:0000256" key="1">
    <source>
        <dbReference type="ARBA" id="ARBA00022723"/>
    </source>
</evidence>
<dbReference type="SUPFAM" id="SSF56784">
    <property type="entry name" value="HAD-like"/>
    <property type="match status" value="1"/>
</dbReference>
<keyword evidence="5" id="KW-1185">Reference proteome</keyword>
<sequence>MRIAFLDLDHTLLVDDSNQLWMSWLLRQNAVSPAAMIQHEGFMEDYRRGTLDYPALQRFRTELDASLPADAVPGWRQAFEQTLLLPALAPAAIPTITDLKQRGMMTVIVSATGHALVAPVAAHLGVDHVITDCFAADKVRQVDAWLHTVGTSLGRLEDSWFYSDSFNDLPLLQAVKRPIAVDPDARLTTWAIRHDWEVASFRT</sequence>
<dbReference type="InterPro" id="IPR023214">
    <property type="entry name" value="HAD_sf"/>
</dbReference>
<dbReference type="Pfam" id="PF12710">
    <property type="entry name" value="HAD"/>
    <property type="match status" value="1"/>
</dbReference>
<keyword evidence="3" id="KW-0460">Magnesium</keyword>
<accession>A0A7Y9IS06</accession>
<dbReference type="Gene3D" id="1.20.1440.100">
    <property type="entry name" value="SG protein - dephosphorylation function"/>
    <property type="match status" value="1"/>
</dbReference>
<dbReference type="RefSeq" id="WP_179584308.1">
    <property type="nucleotide sequence ID" value="NZ_JACBYR010000001.1"/>
</dbReference>
<dbReference type="InterPro" id="IPR050582">
    <property type="entry name" value="HAD-like_SerB"/>
</dbReference>
<organism evidence="4 5">
    <name type="scientific">Pigmentiphaga litoralis</name>
    <dbReference type="NCBI Taxonomy" id="516702"/>
    <lineage>
        <taxon>Bacteria</taxon>
        <taxon>Pseudomonadati</taxon>
        <taxon>Pseudomonadota</taxon>
        <taxon>Betaproteobacteria</taxon>
        <taxon>Burkholderiales</taxon>
        <taxon>Alcaligenaceae</taxon>
        <taxon>Pigmentiphaga</taxon>
    </lineage>
</organism>
<keyword evidence="2" id="KW-0378">Hydrolase</keyword>